<name>A0A6B3SH04_9BURK</name>
<reference evidence="1 2" key="1">
    <citation type="submission" date="2020-02" db="EMBL/GenBank/DDBJ databases">
        <authorList>
            <person name="Kim M.K."/>
        </authorList>
    </citation>
    <scope>NUCLEOTIDE SEQUENCE [LARGE SCALE GENOMIC DNA]</scope>
    <source>
        <strain evidence="1 2">17J57-3</strain>
    </source>
</reference>
<sequence length="163" mass="18734">MSNHDNTPQHWWKDDQGIYWPPFLRELVWTDAHRARLHERARLIGEPQTAACALELEHQVRPITTYFELKDAFDRIEQLDYDLGPALEMAADLFGDIPQEVAATEIVMPTRTLSMVEEARAAAEAALRRAMMQRAVPTKVDECRDQIRKMLGIRRRRAPGAGD</sequence>
<evidence type="ECO:0000313" key="1">
    <source>
        <dbReference type="EMBL" id="NEX60131.1"/>
    </source>
</evidence>
<keyword evidence="2" id="KW-1185">Reference proteome</keyword>
<gene>
    <name evidence="1" type="ORF">G3574_03480</name>
</gene>
<dbReference type="EMBL" id="JAAIVB010000011">
    <property type="protein sequence ID" value="NEX60131.1"/>
    <property type="molecule type" value="Genomic_DNA"/>
</dbReference>
<dbReference type="AlphaFoldDB" id="A0A6B3SH04"/>
<comment type="caution">
    <text evidence="1">The sequence shown here is derived from an EMBL/GenBank/DDBJ whole genome shotgun (WGS) entry which is preliminary data.</text>
</comment>
<accession>A0A6B3SH04</accession>
<organism evidence="1 2">
    <name type="scientific">Noviherbaspirillum galbum</name>
    <dbReference type="NCBI Taxonomy" id="2709383"/>
    <lineage>
        <taxon>Bacteria</taxon>
        <taxon>Pseudomonadati</taxon>
        <taxon>Pseudomonadota</taxon>
        <taxon>Betaproteobacteria</taxon>
        <taxon>Burkholderiales</taxon>
        <taxon>Oxalobacteraceae</taxon>
        <taxon>Noviherbaspirillum</taxon>
    </lineage>
</organism>
<dbReference type="Proteomes" id="UP000482155">
    <property type="component" value="Unassembled WGS sequence"/>
</dbReference>
<evidence type="ECO:0000313" key="2">
    <source>
        <dbReference type="Proteomes" id="UP000482155"/>
    </source>
</evidence>
<proteinExistence type="predicted"/>
<protein>
    <submittedName>
        <fullName evidence="1">Uncharacterized protein</fullName>
    </submittedName>
</protein>
<dbReference type="RefSeq" id="WP_163960632.1">
    <property type="nucleotide sequence ID" value="NZ_JAAIVB010000011.1"/>
</dbReference>